<keyword evidence="3" id="KW-1185">Reference proteome</keyword>
<gene>
    <name evidence="2" type="ORF">ACFP1L_09695</name>
</gene>
<evidence type="ECO:0000313" key="3">
    <source>
        <dbReference type="Proteomes" id="UP001596171"/>
    </source>
</evidence>
<evidence type="ECO:0000313" key="2">
    <source>
        <dbReference type="EMBL" id="MFC6202140.1"/>
    </source>
</evidence>
<reference evidence="3" key="1">
    <citation type="journal article" date="2019" name="Int. J. Syst. Evol. Microbiol.">
        <title>The Global Catalogue of Microorganisms (GCM) 10K type strain sequencing project: providing services to taxonomists for standard genome sequencing and annotation.</title>
        <authorList>
            <consortium name="The Broad Institute Genomics Platform"/>
            <consortium name="The Broad Institute Genome Sequencing Center for Infectious Disease"/>
            <person name="Wu L."/>
            <person name="Ma J."/>
        </authorList>
    </citation>
    <scope>NUCLEOTIDE SEQUENCE [LARGE SCALE GENOMIC DNA]</scope>
    <source>
        <strain evidence="3">CCM 8930</strain>
    </source>
</reference>
<dbReference type="Proteomes" id="UP001596171">
    <property type="component" value="Unassembled WGS sequence"/>
</dbReference>
<feature type="transmembrane region" description="Helical" evidence="1">
    <location>
        <begin position="69"/>
        <end position="88"/>
    </location>
</feature>
<keyword evidence="1" id="KW-0812">Transmembrane</keyword>
<organism evidence="2 3">
    <name type="scientific">Lactiplantibacillus nangangensis</name>
    <dbReference type="NCBI Taxonomy" id="2559917"/>
    <lineage>
        <taxon>Bacteria</taxon>
        <taxon>Bacillati</taxon>
        <taxon>Bacillota</taxon>
        <taxon>Bacilli</taxon>
        <taxon>Lactobacillales</taxon>
        <taxon>Lactobacillaceae</taxon>
        <taxon>Lactiplantibacillus</taxon>
    </lineage>
</organism>
<proteinExistence type="predicted"/>
<keyword evidence="1" id="KW-0472">Membrane</keyword>
<feature type="transmembrane region" description="Helical" evidence="1">
    <location>
        <begin position="141"/>
        <end position="161"/>
    </location>
</feature>
<sequence length="163" mass="18166">MHLTRPVSFYRKVEFYFGLVFTYGALMGIFTSQNLYSVGLLIPVLIVGGMTILRAFVDFPLINVQAASAVQRATWLLPTAVGLLFLVLGQIGRIQQHPRWALITYVGALGLCSYAVILTLLGLRTTVQRQLAPDDLPTKFFWGYLLLLMIVSAVTLISLFLKQ</sequence>
<feature type="transmembrane region" description="Helical" evidence="1">
    <location>
        <begin position="38"/>
        <end position="57"/>
    </location>
</feature>
<accession>A0ABW1SKJ3</accession>
<protein>
    <submittedName>
        <fullName evidence="2">LasU family protein</fullName>
    </submittedName>
</protein>
<keyword evidence="1" id="KW-1133">Transmembrane helix</keyword>
<feature type="transmembrane region" description="Helical" evidence="1">
    <location>
        <begin position="15"/>
        <end position="31"/>
    </location>
</feature>
<comment type="caution">
    <text evidence="2">The sequence shown here is derived from an EMBL/GenBank/DDBJ whole genome shotgun (WGS) entry which is preliminary data.</text>
</comment>
<dbReference type="RefSeq" id="WP_137615464.1">
    <property type="nucleotide sequence ID" value="NZ_BJDI01000003.1"/>
</dbReference>
<evidence type="ECO:0000256" key="1">
    <source>
        <dbReference type="SAM" id="Phobius"/>
    </source>
</evidence>
<name>A0ABW1SKJ3_9LACO</name>
<feature type="transmembrane region" description="Helical" evidence="1">
    <location>
        <begin position="100"/>
        <end position="121"/>
    </location>
</feature>
<dbReference type="EMBL" id="JBHSSE010000018">
    <property type="protein sequence ID" value="MFC6202140.1"/>
    <property type="molecule type" value="Genomic_DNA"/>
</dbReference>